<dbReference type="SUPFAM" id="SSF50978">
    <property type="entry name" value="WD40 repeat-like"/>
    <property type="match status" value="1"/>
</dbReference>
<dbReference type="InterPro" id="IPR044633">
    <property type="entry name" value="CstF1-like"/>
</dbReference>
<comment type="subcellular location">
    <subcellularLocation>
        <location evidence="1">Nucleus</location>
    </subcellularLocation>
</comment>
<evidence type="ECO:0000313" key="8">
    <source>
        <dbReference type="Proteomes" id="UP000186817"/>
    </source>
</evidence>
<evidence type="ECO:0000313" key="7">
    <source>
        <dbReference type="EMBL" id="OLP86951.1"/>
    </source>
</evidence>
<dbReference type="CDD" id="cd00200">
    <property type="entry name" value="WD40"/>
    <property type="match status" value="1"/>
</dbReference>
<dbReference type="Gene3D" id="2.130.10.10">
    <property type="entry name" value="YVTN repeat-like/Quinoprotein amine dehydrogenase"/>
    <property type="match status" value="2"/>
</dbReference>
<comment type="caution">
    <text evidence="7">The sequence shown here is derived from an EMBL/GenBank/DDBJ whole genome shotgun (WGS) entry which is preliminary data.</text>
</comment>
<dbReference type="OrthoDB" id="71437at2759"/>
<dbReference type="SMART" id="SM00320">
    <property type="entry name" value="WD40"/>
    <property type="match status" value="6"/>
</dbReference>
<evidence type="ECO:0000256" key="2">
    <source>
        <dbReference type="ARBA" id="ARBA00022664"/>
    </source>
</evidence>
<evidence type="ECO:0000256" key="5">
    <source>
        <dbReference type="PROSITE-ProRule" id="PRU00221"/>
    </source>
</evidence>
<dbReference type="EMBL" id="LSRX01000891">
    <property type="protein sequence ID" value="OLP86951.1"/>
    <property type="molecule type" value="Genomic_DNA"/>
</dbReference>
<dbReference type="Proteomes" id="UP000186817">
    <property type="component" value="Unassembled WGS sequence"/>
</dbReference>
<feature type="repeat" description="WD" evidence="5">
    <location>
        <begin position="2244"/>
        <end position="2280"/>
    </location>
</feature>
<evidence type="ECO:0000256" key="4">
    <source>
        <dbReference type="ARBA" id="ARBA00029851"/>
    </source>
</evidence>
<evidence type="ECO:0000256" key="3">
    <source>
        <dbReference type="ARBA" id="ARBA00023242"/>
    </source>
</evidence>
<dbReference type="PROSITE" id="PS50294">
    <property type="entry name" value="WD_REPEATS_REGION"/>
    <property type="match status" value="2"/>
</dbReference>
<gene>
    <name evidence="7" type="primary">CSTF1</name>
    <name evidence="7" type="ORF">AK812_SmicGene31907</name>
</gene>
<dbReference type="Pfam" id="PF00400">
    <property type="entry name" value="WD40"/>
    <property type="match status" value="4"/>
</dbReference>
<dbReference type="GO" id="GO:0031124">
    <property type="term" value="P:mRNA 3'-end processing"/>
    <property type="evidence" value="ECO:0007669"/>
    <property type="project" value="InterPro"/>
</dbReference>
<dbReference type="InterPro" id="IPR015943">
    <property type="entry name" value="WD40/YVTN_repeat-like_dom_sf"/>
</dbReference>
<organism evidence="7 8">
    <name type="scientific">Symbiodinium microadriaticum</name>
    <name type="common">Dinoflagellate</name>
    <name type="synonym">Zooxanthella microadriatica</name>
    <dbReference type="NCBI Taxonomy" id="2951"/>
    <lineage>
        <taxon>Eukaryota</taxon>
        <taxon>Sar</taxon>
        <taxon>Alveolata</taxon>
        <taxon>Dinophyceae</taxon>
        <taxon>Suessiales</taxon>
        <taxon>Symbiodiniaceae</taxon>
        <taxon>Symbiodinium</taxon>
    </lineage>
</organism>
<keyword evidence="8" id="KW-1185">Reference proteome</keyword>
<evidence type="ECO:0000256" key="1">
    <source>
        <dbReference type="ARBA" id="ARBA00004123"/>
    </source>
</evidence>
<keyword evidence="5" id="KW-0853">WD repeat</keyword>
<dbReference type="InterPro" id="IPR001680">
    <property type="entry name" value="WD40_rpt"/>
</dbReference>
<dbReference type="PROSITE" id="PS50082">
    <property type="entry name" value="WD_REPEATS_2"/>
    <property type="match status" value="4"/>
</dbReference>
<feature type="repeat" description="WD" evidence="5">
    <location>
        <begin position="2105"/>
        <end position="2138"/>
    </location>
</feature>
<dbReference type="PANTHER" id="PTHR44133">
    <property type="entry name" value="CLEAVAGE STIMULATION FACTOR SUBUNIT 1"/>
    <property type="match status" value="1"/>
</dbReference>
<proteinExistence type="predicted"/>
<name>A0A1Q9CVK3_SYMMI</name>
<keyword evidence="2" id="KW-0507">mRNA processing</keyword>
<evidence type="ECO:0000256" key="6">
    <source>
        <dbReference type="SAM" id="MobiDB-lite"/>
    </source>
</evidence>
<keyword evidence="3" id="KW-0539">Nucleus</keyword>
<feature type="repeat" description="WD" evidence="5">
    <location>
        <begin position="2040"/>
        <end position="2072"/>
    </location>
</feature>
<dbReference type="InterPro" id="IPR036322">
    <property type="entry name" value="WD40_repeat_dom_sf"/>
</dbReference>
<dbReference type="PANTHER" id="PTHR44133:SF2">
    <property type="entry name" value="CLEAVAGE STIMULATION FACTOR SUBUNIT 1"/>
    <property type="match status" value="1"/>
</dbReference>
<feature type="repeat" description="WD" evidence="5">
    <location>
        <begin position="2195"/>
        <end position="2236"/>
    </location>
</feature>
<sequence length="2366" mass="255313">MVMALCPAGLCSSAEMNVELVRSITGRCLFGKGIRGSKGRLATLQVMQPTMQPIANSLNSGVASSLGDPWGRAENLAGILAQGPACLLCASEVSRNIISSILMAAIPISKGRYGLDLQPLTHVVIHQVLLKALAEPSAFRSSSRYWRRGPLPMSTSSSLNALIVRPYSDSDSTAAEVSMQRCAAGNATAYAFRCLLSLDSPVFARVCAVQAQQEKSLYLTTLQGHAMDGPGPCFAIVRGNMIAPEVAGSQMEEEQVRILLQRDVLFSRLHAQNTSERALSSMWSGAAFLQDGPILPTHRLLLAEFAFTYPPGGSGAIHGLVAVVLVASPFNAVRPHFEQTESPDASADSSVLAASRGFLQFVSHGQAGSRRHNPSYLALLSEFVGVRREPTRFFSMAASELCLGRAGSHNGIGRLALFVFMQCSYREPQRVPDPVELRQTAFCLRKSEVLGRPWRLVALSAALYDRIVEQPDEGEACKEALAAAKSQGKTWDKSTEAYFMHEAMEIDASPDFCHLDVTSFETALSICYSSLQKIRWFRQEDGAANVESRSFDIPAHWLSHGESSRSLTLRFFLLLLGGFVDIDQVGKSSQLASLDRQRRSKALVLPAMPALRDVVLRPPGSLADSSSGLWEKGSFGSGKYAALFKAEPPRAGARGPFSGAFARREAILQAYDRECCGMAQVVKKAALASSLATSLQRILLSEAALILQECAAARELREIDGAAILDMALQDGGEPLPRAVPWLAGKAATTQADETSEMEGESRRYSGVGGLWQDTMKLSIRECEKTDLFPDLPSVDESDKIRAPHSKTPLLGRNMAESLWWGSSDASASGTEACIGGWLSMDPCPDKSAAVWFHYKVVEERHPCAFAQGFPKRRIAALEMFGTFPLLSDSTETCTPSSTANRERCLRRPFRWSLCSCYTATAAPWHSHVKRDFHQWANELAHPDYQGFSPDRRLNVRLLRGLRLGDASGVAFWPSTNGTSRYHGRYLGRLDMKMNVSEHLQEVVCDLISHGDSGLSGHTSMPYLVNAALRLADACDVVDAVVGSAALQAARRCTEKLAMCTVEPDNDDAATIWECLQGSDSVLFGRDAMQDQLRASTCQCMAPAKAGGALSRKLELQAFGPGFGPAENAWEDPHLLLHLSGLSYLLSATEAEGDRSRFAADLQLLCSRNEYVWRSECGVLRCNGLTTFVSAALSHLVGPAARAHLEALLPAMAAEEAGAEAPRRLELLSGLATAFLAAMIERSKAPPLAFVRRVYVLLSGALVRPLAVSRESRRNLQEALLVLLQRMLPDQALDVAMGFQVPDLEAEDATELARLVSSLMAAEMAEAPQLSTVFSGLWRQLTELIQAGSQASLRDANCLRHLHGSALAAILCQSPESASAFFEAGGLSAVLRPEMLQGRLRLAPAGLHALDTVHPAALVSVLQVLVAMLGVLPTHNLVLQSALQWLERHLQPLLDVMQWVTRLPFTTASEPRARAVGASPSSVVAALAARTGRSAGREGPDAMLVVCRSLETPQTTSTTRDLCVDGLAFWLSGRCSMSSGSSVAGDDKYADGIALCHRCLALFVELWSLVHLSVARRRKYAAGKADVYQAQLQKLEPMIHAALPGLLMQVASASAPDPDSMSDADGSAGNTMLLEALRPAEVTQHRIISNILQIWRYDSITQHIKMLASKNPQAQPSAQSAWSLWQQVQQTGPFQQVTQGSGMSQSILGEVKVRSGVLCAVFVHACCKLLSLRLSDPLPVRSEGGTLASLEATVDGQGGHGEQLHFDGAPATFTQLLYVVEMSLHLLCLHLMLLTTVADLDGAPTVSAQTPPTPGPRLAIVGQYLRLLIEFATASGGSVALLARCPKACDLPKTVSNLAFAASAASAAGTHTQTFAENFVLRPVCASGGCAGAMAAEVATGTAQASSIPLSKNSEAQPMEGITEQGQFPAHKVAFYELLLRQLQDDGFESEVQALTSQLRLHPNSRVDKDALLDVYAKSLKWAFGDEPRGEWQPLHCIPVPPVGPQEKVLDLEGKPIPSSGPPQAPDPTKKPPEVRLLYTASHKSHCRSVAFSTDGRFCATGCSDGSIKILDTAKMRVCAASTEGPVGRMRVTEEELMKPIVRTLQDHIQGVTCLAFHPTNPTLFSGSMDKAVKIFDLTRPPGHKKAFSVLQDVHAVNSICIHPCGDFLFVGTTHQAVRLYDLQTLSCFTTSRQDQHHTAGINDVRCTSDGKILASASADGGIKLWDAVTNSVINTLPKAHSGSAVCSVRWSRSLRYLLSCGQDGRQRLWDVRMGREVFCMGFGARSADTGTAVFLNGEKYIAACNSNVRLSDVSLFDATTGSPVFMKLGMHNVPVLGIEASPVDRTIMTGCDDEKARYFSIEERL</sequence>
<accession>A0A1Q9CVK3</accession>
<dbReference type="GO" id="GO:0005848">
    <property type="term" value="C:mRNA cleavage stimulating factor complex"/>
    <property type="evidence" value="ECO:0007669"/>
    <property type="project" value="InterPro"/>
</dbReference>
<dbReference type="GO" id="GO:0003723">
    <property type="term" value="F:RNA binding"/>
    <property type="evidence" value="ECO:0007669"/>
    <property type="project" value="TreeGrafter"/>
</dbReference>
<feature type="region of interest" description="Disordered" evidence="6">
    <location>
        <begin position="2008"/>
        <end position="2032"/>
    </location>
</feature>
<protein>
    <recommendedName>
        <fullName evidence="4">Cleavage stimulation factor 50 kDa subunit</fullName>
    </recommendedName>
</protein>
<reference evidence="7 8" key="1">
    <citation type="submission" date="2016-02" db="EMBL/GenBank/DDBJ databases">
        <title>Genome analysis of coral dinoflagellate symbionts highlights evolutionary adaptations to a symbiotic lifestyle.</title>
        <authorList>
            <person name="Aranda M."/>
            <person name="Li Y."/>
            <person name="Liew Y.J."/>
            <person name="Baumgarten S."/>
            <person name="Simakov O."/>
            <person name="Wilson M."/>
            <person name="Piel J."/>
            <person name="Ashoor H."/>
            <person name="Bougouffa S."/>
            <person name="Bajic V.B."/>
            <person name="Ryu T."/>
            <person name="Ravasi T."/>
            <person name="Bayer T."/>
            <person name="Micklem G."/>
            <person name="Kim H."/>
            <person name="Bhak J."/>
            <person name="Lajeunesse T.C."/>
            <person name="Voolstra C.R."/>
        </authorList>
    </citation>
    <scope>NUCLEOTIDE SEQUENCE [LARGE SCALE GENOMIC DNA]</scope>
    <source>
        <strain evidence="7 8">CCMP2467</strain>
    </source>
</reference>